<evidence type="ECO:0000256" key="4">
    <source>
        <dbReference type="ARBA" id="ARBA00023136"/>
    </source>
</evidence>
<evidence type="ECO:0000256" key="5">
    <source>
        <dbReference type="ARBA" id="ARBA00023139"/>
    </source>
</evidence>
<keyword evidence="6 8" id="KW-0998">Cell outer membrane</keyword>
<dbReference type="HOGENOM" id="CLU_054711_6_0_12"/>
<evidence type="ECO:0000256" key="3">
    <source>
        <dbReference type="ARBA" id="ARBA00022729"/>
    </source>
</evidence>
<evidence type="ECO:0000256" key="1">
    <source>
        <dbReference type="ARBA" id="ARBA00003932"/>
    </source>
</evidence>
<dbReference type="Pfam" id="PF00921">
    <property type="entry name" value="Lipoprotein_2"/>
    <property type="match status" value="1"/>
</dbReference>
<dbReference type="AlphaFoldDB" id="W5SXQ4"/>
<organism evidence="9">
    <name type="scientific">Borrelia coriaceae ATCC 43381</name>
    <dbReference type="NCBI Taxonomy" id="1408429"/>
    <lineage>
        <taxon>Bacteria</taxon>
        <taxon>Pseudomonadati</taxon>
        <taxon>Spirochaetota</taxon>
        <taxon>Spirochaetia</taxon>
        <taxon>Spirochaetales</taxon>
        <taxon>Borreliaceae</taxon>
        <taxon>Borrelia</taxon>
    </lineage>
</organism>
<proteinExistence type="predicted"/>
<evidence type="ECO:0000256" key="6">
    <source>
        <dbReference type="ARBA" id="ARBA00023237"/>
    </source>
</evidence>
<keyword evidence="3" id="KW-0732">Signal</keyword>
<evidence type="ECO:0000256" key="8">
    <source>
        <dbReference type="RuleBase" id="RU363105"/>
    </source>
</evidence>
<keyword evidence="5 8" id="KW-0564">Palmitate</keyword>
<keyword evidence="4 8" id="KW-0472">Membrane</keyword>
<geneLocation type="plasmid" evidence="9">
    <name>unnamed</name>
</geneLocation>
<sequence>MCNIISLFLSCNNSGESVEEANLGKTMMEMGKSVEEVFYKFIELVSGTLGFTVDTNTTKEQVGEHFKKLGTKLG</sequence>
<dbReference type="GO" id="GO:0009279">
    <property type="term" value="C:cell outer membrane"/>
    <property type="evidence" value="ECO:0007669"/>
    <property type="project" value="UniProtKB-SubCell"/>
</dbReference>
<gene>
    <name evidence="9" type="ORF">BCO_0119005</name>
</gene>
<comment type="function">
    <text evidence="1 8">The Vlp and Vsp proteins are antigenically distinct proteins, only one vlp or vsp gene is transcriptionally active at any one time. Switching between these genes is a mechanism of host immune response evasion.</text>
</comment>
<evidence type="ECO:0000256" key="7">
    <source>
        <dbReference type="ARBA" id="ARBA00023288"/>
    </source>
</evidence>
<dbReference type="InterPro" id="IPR000680">
    <property type="entry name" value="Borrelia_lipo"/>
</dbReference>
<evidence type="ECO:0000313" key="9">
    <source>
        <dbReference type="EMBL" id="AHH11690.1"/>
    </source>
</evidence>
<keyword evidence="9" id="KW-0614">Plasmid</keyword>
<comment type="subcellular location">
    <subcellularLocation>
        <location evidence="2 8">Cell outer membrane</location>
        <topology evidence="2 8">Lipid-anchor</topology>
    </subcellularLocation>
</comment>
<dbReference type="SUPFAM" id="SSF74748">
    <property type="entry name" value="Variable surface antigen VlsE"/>
    <property type="match status" value="1"/>
</dbReference>
<dbReference type="EMBL" id="CP005765">
    <property type="protein sequence ID" value="AHH11690.1"/>
    <property type="molecule type" value="Genomic_DNA"/>
</dbReference>
<keyword evidence="7 8" id="KW-0449">Lipoprotein</keyword>
<name>W5SXQ4_9SPIR</name>
<protein>
    <recommendedName>
        <fullName evidence="8">Variable large protein</fullName>
    </recommendedName>
</protein>
<evidence type="ECO:0000256" key="2">
    <source>
        <dbReference type="ARBA" id="ARBA00004459"/>
    </source>
</evidence>
<accession>W5SXQ4</accession>
<reference evidence="9" key="1">
    <citation type="submission" date="2013-04" db="EMBL/GenBank/DDBJ databases">
        <title>Comparative Genomics of Relapsing Fever Spirochetes.</title>
        <authorList>
            <person name="Schwan T.G."/>
            <person name="Raffel S.J."/>
            <person name="Porcella S.F."/>
            <person name="Martens C.A."/>
            <person name="Bruno D.P."/>
            <person name="Ricklefs S.M."/>
            <person name="Barbian K.B."/>
        </authorList>
    </citation>
    <scope>NUCLEOTIDE SEQUENCE</scope>
    <source>
        <strain evidence="9">Co53</strain>
        <plasmid evidence="9">unnamed</plasmid>
    </source>
</reference>